<proteinExistence type="predicted"/>
<evidence type="ECO:0000313" key="2">
    <source>
        <dbReference type="Proteomes" id="UP000785679"/>
    </source>
</evidence>
<keyword evidence="2" id="KW-1185">Reference proteome</keyword>
<comment type="caution">
    <text evidence="1">The sequence shown here is derived from an EMBL/GenBank/DDBJ whole genome shotgun (WGS) entry which is preliminary data.</text>
</comment>
<accession>A0A8J8NB64</accession>
<reference evidence="1" key="1">
    <citation type="submission" date="2019-06" db="EMBL/GenBank/DDBJ databases">
        <authorList>
            <person name="Zheng W."/>
        </authorList>
    </citation>
    <scope>NUCLEOTIDE SEQUENCE</scope>
    <source>
        <strain evidence="1">QDHG01</strain>
    </source>
</reference>
<sequence>MHLERRQSPTSASKLLLLRIPLTGKFASKNKSVGNAGRVHGKDDQFLLEIRFMALRFQLVEAVQAAFIPVVVMIAQMQLVQF</sequence>
<dbReference type="EMBL" id="RRYP01027334">
    <property type="protein sequence ID" value="TNV71797.1"/>
    <property type="molecule type" value="Genomic_DNA"/>
</dbReference>
<dbReference type="AlphaFoldDB" id="A0A8J8NB64"/>
<gene>
    <name evidence="1" type="ORF">FGO68_gene7821</name>
</gene>
<dbReference type="Proteomes" id="UP000785679">
    <property type="component" value="Unassembled WGS sequence"/>
</dbReference>
<protein>
    <submittedName>
        <fullName evidence="1">Uncharacterized protein</fullName>
    </submittedName>
</protein>
<evidence type="ECO:0000313" key="1">
    <source>
        <dbReference type="EMBL" id="TNV71797.1"/>
    </source>
</evidence>
<organism evidence="1 2">
    <name type="scientific">Halteria grandinella</name>
    <dbReference type="NCBI Taxonomy" id="5974"/>
    <lineage>
        <taxon>Eukaryota</taxon>
        <taxon>Sar</taxon>
        <taxon>Alveolata</taxon>
        <taxon>Ciliophora</taxon>
        <taxon>Intramacronucleata</taxon>
        <taxon>Spirotrichea</taxon>
        <taxon>Stichotrichia</taxon>
        <taxon>Sporadotrichida</taxon>
        <taxon>Halteriidae</taxon>
        <taxon>Halteria</taxon>
    </lineage>
</organism>
<name>A0A8J8NB64_HALGN</name>